<sequence>MSDLNIEKDDQATQEMLEMMGELSNDIDNTLHDQEKNPTDDLLNELEGLPELEEKPDPALEKTQEKALETDILKDDEALNVEDIDELMSDMQENTETSIEISTTTDKPENTSFKETEEKEEEEVHINPDENIEQNIVKEKTPDEESQTEMEHADNIADLPQQVAENTIEETAPANLSNENENEDEEKSLITQAQQSIKTMEESIQLDQEIQEIASNIQGSAQEAIQTAIAVSEQAQQSTEQIQQAIEATLNASEQAFEAVKEAGYQIETNPLETVQNAAEMVEQLQKINVKNQQLKEINNNLQQRISELS</sequence>
<feature type="compositionally biased region" description="Low complexity" evidence="2">
    <location>
        <begin position="95"/>
        <end position="105"/>
    </location>
</feature>
<evidence type="ECO:0000313" key="3">
    <source>
        <dbReference type="EMBL" id="VAW47051.1"/>
    </source>
</evidence>
<dbReference type="EMBL" id="UOFC01000123">
    <property type="protein sequence ID" value="VAW47051.1"/>
    <property type="molecule type" value="Genomic_DNA"/>
</dbReference>
<feature type="region of interest" description="Disordered" evidence="2">
    <location>
        <begin position="171"/>
        <end position="191"/>
    </location>
</feature>
<name>A0A3B0VVI2_9ZZZZ</name>
<feature type="compositionally biased region" description="Acidic residues" evidence="2">
    <location>
        <begin position="78"/>
        <end position="88"/>
    </location>
</feature>
<reference evidence="3" key="1">
    <citation type="submission" date="2018-06" db="EMBL/GenBank/DDBJ databases">
        <authorList>
            <person name="Zhirakovskaya E."/>
        </authorList>
    </citation>
    <scope>NUCLEOTIDE SEQUENCE</scope>
</reference>
<feature type="compositionally biased region" description="Basic and acidic residues" evidence="2">
    <location>
        <begin position="106"/>
        <end position="128"/>
    </location>
</feature>
<feature type="compositionally biased region" description="Basic and acidic residues" evidence="2">
    <location>
        <begin position="52"/>
        <end position="77"/>
    </location>
</feature>
<keyword evidence="1" id="KW-0175">Coiled coil</keyword>
<protein>
    <submittedName>
        <fullName evidence="3">Uncharacterized protein</fullName>
    </submittedName>
</protein>
<organism evidence="3">
    <name type="scientific">hydrothermal vent metagenome</name>
    <dbReference type="NCBI Taxonomy" id="652676"/>
    <lineage>
        <taxon>unclassified sequences</taxon>
        <taxon>metagenomes</taxon>
        <taxon>ecological metagenomes</taxon>
    </lineage>
</organism>
<feature type="compositionally biased region" description="Basic and acidic residues" evidence="2">
    <location>
        <begin position="136"/>
        <end position="152"/>
    </location>
</feature>
<feature type="region of interest" description="Disordered" evidence="2">
    <location>
        <begin position="15"/>
        <end position="152"/>
    </location>
</feature>
<feature type="compositionally biased region" description="Basic and acidic residues" evidence="2">
    <location>
        <begin position="29"/>
        <end position="39"/>
    </location>
</feature>
<dbReference type="AlphaFoldDB" id="A0A3B0VVI2"/>
<proteinExistence type="predicted"/>
<accession>A0A3B0VVI2</accession>
<gene>
    <name evidence="3" type="ORF">MNBD_GAMMA03-1219</name>
</gene>
<evidence type="ECO:0000256" key="2">
    <source>
        <dbReference type="SAM" id="MobiDB-lite"/>
    </source>
</evidence>
<evidence type="ECO:0000256" key="1">
    <source>
        <dbReference type="SAM" id="Coils"/>
    </source>
</evidence>
<feature type="compositionally biased region" description="Acidic residues" evidence="2">
    <location>
        <begin position="42"/>
        <end position="51"/>
    </location>
</feature>
<feature type="coiled-coil region" evidence="1">
    <location>
        <begin position="278"/>
        <end position="305"/>
    </location>
</feature>